<evidence type="ECO:0000256" key="2">
    <source>
        <dbReference type="ARBA" id="ARBA00022475"/>
    </source>
</evidence>
<evidence type="ECO:0000256" key="7">
    <source>
        <dbReference type="ARBA" id="ARBA00023306"/>
    </source>
</evidence>
<evidence type="ECO:0000256" key="5">
    <source>
        <dbReference type="ARBA" id="ARBA00022989"/>
    </source>
</evidence>
<comment type="caution">
    <text evidence="11">The sequence shown here is derived from an EMBL/GenBank/DDBJ whole genome shotgun (WGS) entry which is preliminary data.</text>
</comment>
<keyword evidence="9" id="KW-0175">Coiled coil</keyword>
<comment type="subcellular location">
    <subcellularLocation>
        <location evidence="1">Cell membrane</location>
        <topology evidence="1">Single-pass type II membrane protein</topology>
    </subcellularLocation>
</comment>
<keyword evidence="12" id="KW-1185">Reference proteome</keyword>
<proteinExistence type="predicted"/>
<reference evidence="11 12" key="1">
    <citation type="submission" date="2023-07" db="EMBL/GenBank/DDBJ databases">
        <title>Genomic Encyclopedia of Type Strains, Phase IV (KMG-IV): sequencing the most valuable type-strain genomes for metagenomic binning, comparative biology and taxonomic classification.</title>
        <authorList>
            <person name="Goeker M."/>
        </authorList>
    </citation>
    <scope>NUCLEOTIDE SEQUENCE [LARGE SCALE GENOMIC DNA]</scope>
    <source>
        <strain evidence="11 12">DSM 105143</strain>
    </source>
</reference>
<keyword evidence="5 10" id="KW-1133">Transmembrane helix</keyword>
<name>A0ABT9YVP3_9STRE</name>
<evidence type="ECO:0000256" key="8">
    <source>
        <dbReference type="NCBIfam" id="TIGR02209"/>
    </source>
</evidence>
<evidence type="ECO:0000256" key="10">
    <source>
        <dbReference type="SAM" id="Phobius"/>
    </source>
</evidence>
<evidence type="ECO:0000256" key="1">
    <source>
        <dbReference type="ARBA" id="ARBA00004401"/>
    </source>
</evidence>
<dbReference type="Proteomes" id="UP001223079">
    <property type="component" value="Unassembled WGS sequence"/>
</dbReference>
<keyword evidence="6 10" id="KW-0472">Membrane</keyword>
<evidence type="ECO:0000256" key="3">
    <source>
        <dbReference type="ARBA" id="ARBA00022618"/>
    </source>
</evidence>
<keyword evidence="4 10" id="KW-0812">Transmembrane</keyword>
<dbReference type="GO" id="GO:0051301">
    <property type="term" value="P:cell division"/>
    <property type="evidence" value="ECO:0007669"/>
    <property type="project" value="UniProtKB-KW"/>
</dbReference>
<dbReference type="InterPro" id="IPR011922">
    <property type="entry name" value="Cell_div_FtsL"/>
</dbReference>
<accession>A0ABT9YVP3</accession>
<feature type="transmembrane region" description="Helical" evidence="10">
    <location>
        <begin position="28"/>
        <end position="47"/>
    </location>
</feature>
<sequence length="109" mass="12505">MPKEDQNRQAFDQLIRERVKTFTRVEKAFYGSIVLTGIIVAVSIIYMQTNLLQVQSEMTTLKTQLDAKQLEYDEAKQANNELMRYNRLMEIAEEAGLTLNKESTGTPSD</sequence>
<keyword evidence="7" id="KW-0131">Cell cycle</keyword>
<evidence type="ECO:0000256" key="4">
    <source>
        <dbReference type="ARBA" id="ARBA00022692"/>
    </source>
</evidence>
<evidence type="ECO:0000313" key="11">
    <source>
        <dbReference type="EMBL" id="MDQ0223398.1"/>
    </source>
</evidence>
<dbReference type="RefSeq" id="WP_307122548.1">
    <property type="nucleotide sequence ID" value="NZ_JAUSTM010000026.1"/>
</dbReference>
<protein>
    <recommendedName>
        <fullName evidence="8">Cell division protein FtsL</fullName>
    </recommendedName>
</protein>
<keyword evidence="3 11" id="KW-0132">Cell division</keyword>
<evidence type="ECO:0000313" key="12">
    <source>
        <dbReference type="Proteomes" id="UP001223079"/>
    </source>
</evidence>
<gene>
    <name evidence="11" type="ORF">J2S23_001973</name>
</gene>
<evidence type="ECO:0000256" key="9">
    <source>
        <dbReference type="SAM" id="Coils"/>
    </source>
</evidence>
<keyword evidence="2" id="KW-1003">Cell membrane</keyword>
<organism evidence="11 12">
    <name type="scientific">Streptococcus moroccensis</name>
    <dbReference type="NCBI Taxonomy" id="1451356"/>
    <lineage>
        <taxon>Bacteria</taxon>
        <taxon>Bacillati</taxon>
        <taxon>Bacillota</taxon>
        <taxon>Bacilli</taxon>
        <taxon>Lactobacillales</taxon>
        <taxon>Streptococcaceae</taxon>
        <taxon>Streptococcus</taxon>
    </lineage>
</organism>
<dbReference type="NCBIfam" id="TIGR02209">
    <property type="entry name" value="ftsL_broad"/>
    <property type="match status" value="1"/>
</dbReference>
<dbReference type="EMBL" id="JAUSTM010000026">
    <property type="protein sequence ID" value="MDQ0223398.1"/>
    <property type="molecule type" value="Genomic_DNA"/>
</dbReference>
<feature type="coiled-coil region" evidence="9">
    <location>
        <begin position="51"/>
        <end position="95"/>
    </location>
</feature>
<evidence type="ECO:0000256" key="6">
    <source>
        <dbReference type="ARBA" id="ARBA00023136"/>
    </source>
</evidence>